<feature type="non-terminal residue" evidence="3">
    <location>
        <position position="217"/>
    </location>
</feature>
<evidence type="ECO:0000313" key="3">
    <source>
        <dbReference type="EMBL" id="OBA23098.1"/>
    </source>
</evidence>
<dbReference type="PROSITE" id="PS51820">
    <property type="entry name" value="PA14"/>
    <property type="match status" value="1"/>
</dbReference>
<comment type="caution">
    <text evidence="3">The sequence shown here is derived from an EMBL/GenBank/DDBJ whole genome shotgun (WGS) entry which is preliminary data.</text>
</comment>
<gene>
    <name evidence="3" type="ORF">METBIDRAFT_34690</name>
</gene>
<feature type="domain" description="PA14" evidence="2">
    <location>
        <begin position="42"/>
        <end position="208"/>
    </location>
</feature>
<keyword evidence="4" id="KW-1185">Reference proteome</keyword>
<dbReference type="SUPFAM" id="SSF56988">
    <property type="entry name" value="Anthrax protective antigen"/>
    <property type="match status" value="1"/>
</dbReference>
<evidence type="ECO:0000256" key="1">
    <source>
        <dbReference type="SAM" id="SignalP"/>
    </source>
</evidence>
<protein>
    <recommendedName>
        <fullName evidence="2">PA14 domain-containing protein</fullName>
    </recommendedName>
</protein>
<dbReference type="Gene3D" id="2.60.120.1560">
    <property type="match status" value="1"/>
</dbReference>
<organism evidence="3 4">
    <name type="scientific">Metschnikowia bicuspidata var. bicuspidata NRRL YB-4993</name>
    <dbReference type="NCBI Taxonomy" id="869754"/>
    <lineage>
        <taxon>Eukaryota</taxon>
        <taxon>Fungi</taxon>
        <taxon>Dikarya</taxon>
        <taxon>Ascomycota</taxon>
        <taxon>Saccharomycotina</taxon>
        <taxon>Pichiomycetes</taxon>
        <taxon>Metschnikowiaceae</taxon>
        <taxon>Metschnikowia</taxon>
    </lineage>
</organism>
<name>A0A1A0HGX2_9ASCO</name>
<feature type="chain" id="PRO_5008508834" description="PA14 domain-containing protein" evidence="1">
    <location>
        <begin position="18"/>
        <end position="217"/>
    </location>
</feature>
<evidence type="ECO:0000259" key="2">
    <source>
        <dbReference type="PROSITE" id="PS51820"/>
    </source>
</evidence>
<dbReference type="AlphaFoldDB" id="A0A1A0HGX2"/>
<dbReference type="Pfam" id="PF10528">
    <property type="entry name" value="GLEYA"/>
    <property type="match status" value="1"/>
</dbReference>
<keyword evidence="1" id="KW-0732">Signal</keyword>
<dbReference type="GeneID" id="30029488"/>
<feature type="signal peptide" evidence="1">
    <location>
        <begin position="1"/>
        <end position="17"/>
    </location>
</feature>
<dbReference type="Proteomes" id="UP000092555">
    <property type="component" value="Unassembled WGS sequence"/>
</dbReference>
<proteinExistence type="predicted"/>
<dbReference type="OrthoDB" id="4070235at2759"/>
<evidence type="ECO:0000313" key="4">
    <source>
        <dbReference type="Proteomes" id="UP000092555"/>
    </source>
</evidence>
<sequence length="217" mass="22647">MLQIILYVLSVLSAVSAATSGCIPSSIGSTGFTARFYSYGYRDTSGWDADFFSTGYKTTLMETVTEVTAINFDLAVLSSEASYGYVYGYYTTVSNFAVELSAFYLAPSTGTFTFNLAADNGASLQFGSGQGCCNDASGSVSGAFSIDTLGPAGGGGSTSENTQTASFSLTEGVYYPIKIVMFNWVGNAGLSLTMTDPSGNTVSDLGPYVSQLTFDNS</sequence>
<reference evidence="3 4" key="1">
    <citation type="submission" date="2016-05" db="EMBL/GenBank/DDBJ databases">
        <title>Comparative genomics of biotechnologically important yeasts.</title>
        <authorList>
            <consortium name="DOE Joint Genome Institute"/>
            <person name="Riley R."/>
            <person name="Haridas S."/>
            <person name="Wolfe K.H."/>
            <person name="Lopes M.R."/>
            <person name="Hittinger C.T."/>
            <person name="Goker M."/>
            <person name="Salamov A."/>
            <person name="Wisecaver J."/>
            <person name="Long T.M."/>
            <person name="Aerts A.L."/>
            <person name="Barry K."/>
            <person name="Choi C."/>
            <person name="Clum A."/>
            <person name="Coughlan A.Y."/>
            <person name="Deshpande S."/>
            <person name="Douglass A.P."/>
            <person name="Hanson S.J."/>
            <person name="Klenk H.-P."/>
            <person name="LaButti K."/>
            <person name="Lapidus A."/>
            <person name="Lindquist E."/>
            <person name="Lipzen A."/>
            <person name="Meier-kolthoff J.P."/>
            <person name="Ohm R.A."/>
            <person name="Otillar R.P."/>
            <person name="Pangilinan J."/>
            <person name="Peng Y."/>
            <person name="Rokas A."/>
            <person name="Rosa C.A."/>
            <person name="Scheuner C."/>
            <person name="Sibirny A.A."/>
            <person name="Slot J.C."/>
            <person name="Stielow J.B."/>
            <person name="Sun H."/>
            <person name="Kurtzman C.P."/>
            <person name="Blackwell M."/>
            <person name="Grigoriev I.V."/>
            <person name="Jeffries T.W."/>
        </authorList>
    </citation>
    <scope>NUCLEOTIDE SEQUENCE [LARGE SCALE GENOMIC DNA]</scope>
    <source>
        <strain evidence="3 4">NRRL YB-4993</strain>
    </source>
</reference>
<dbReference type="EMBL" id="LXTC01000001">
    <property type="protein sequence ID" value="OBA23098.1"/>
    <property type="molecule type" value="Genomic_DNA"/>
</dbReference>
<dbReference type="RefSeq" id="XP_018713579.1">
    <property type="nucleotide sequence ID" value="XM_018856512.1"/>
</dbReference>
<accession>A0A1A0HGX2</accession>
<dbReference type="STRING" id="869754.A0A1A0HGX2"/>
<dbReference type="InterPro" id="IPR037524">
    <property type="entry name" value="PA14/GLEYA"/>
</dbReference>
<dbReference type="InterPro" id="IPR018871">
    <property type="entry name" value="GLEYA_adhesin_domain"/>
</dbReference>